<evidence type="ECO:0000313" key="2">
    <source>
        <dbReference type="EMBL" id="GEN64921.1"/>
    </source>
</evidence>
<evidence type="ECO:0000313" key="3">
    <source>
        <dbReference type="Proteomes" id="UP000321746"/>
    </source>
</evidence>
<dbReference type="Proteomes" id="UP000321746">
    <property type="component" value="Unassembled WGS sequence"/>
</dbReference>
<name>A0A511XPP2_9PROT</name>
<accession>A0A511XPP2</accession>
<feature type="region of interest" description="Disordered" evidence="1">
    <location>
        <begin position="1"/>
        <end position="26"/>
    </location>
</feature>
<protein>
    <submittedName>
        <fullName evidence="2">Uncharacterized protein</fullName>
    </submittedName>
</protein>
<organism evidence="2 3">
    <name type="scientific">Acetobacter oeni</name>
    <dbReference type="NCBI Taxonomy" id="304077"/>
    <lineage>
        <taxon>Bacteria</taxon>
        <taxon>Pseudomonadati</taxon>
        <taxon>Pseudomonadota</taxon>
        <taxon>Alphaproteobacteria</taxon>
        <taxon>Acetobacterales</taxon>
        <taxon>Acetobacteraceae</taxon>
        <taxon>Acetobacter</taxon>
    </lineage>
</organism>
<comment type="caution">
    <text evidence="2">The sequence shown here is derived from an EMBL/GenBank/DDBJ whole genome shotgun (WGS) entry which is preliminary data.</text>
</comment>
<keyword evidence="3" id="KW-1185">Reference proteome</keyword>
<sequence>MRAKDATVSTSPRVILDPAGHTEGTGEGLRALIRALARQAARDYVEHENGPIRTRSEE</sequence>
<proteinExistence type="predicted"/>
<reference evidence="2 3" key="1">
    <citation type="submission" date="2019-07" db="EMBL/GenBank/DDBJ databases">
        <title>Whole genome shotgun sequence of Acetobacter oeni NBRC 105207.</title>
        <authorList>
            <person name="Hosoyama A."/>
            <person name="Uohara A."/>
            <person name="Ohji S."/>
            <person name="Ichikawa N."/>
        </authorList>
    </citation>
    <scope>NUCLEOTIDE SEQUENCE [LARGE SCALE GENOMIC DNA]</scope>
    <source>
        <strain evidence="2 3">NBRC 105207</strain>
    </source>
</reference>
<dbReference type="EMBL" id="BJYG01000060">
    <property type="protein sequence ID" value="GEN64921.1"/>
    <property type="molecule type" value="Genomic_DNA"/>
</dbReference>
<gene>
    <name evidence="2" type="ORF">AOE01nite_31450</name>
</gene>
<evidence type="ECO:0000256" key="1">
    <source>
        <dbReference type="SAM" id="MobiDB-lite"/>
    </source>
</evidence>
<dbReference type="AlphaFoldDB" id="A0A511XPP2"/>